<sequence length="34" mass="3621">MSTAEKEIADLVAVHASTPFYMDGSVRAAVDLKP</sequence>
<name>A0A841FZ65_9ACTN</name>
<keyword evidence="2" id="KW-1185">Reference proteome</keyword>
<dbReference type="EMBL" id="JACHGT010000017">
    <property type="protein sequence ID" value="MBB6038647.1"/>
    <property type="molecule type" value="Genomic_DNA"/>
</dbReference>
<evidence type="ECO:0000313" key="1">
    <source>
        <dbReference type="EMBL" id="MBB6038647.1"/>
    </source>
</evidence>
<dbReference type="Proteomes" id="UP000548476">
    <property type="component" value="Unassembled WGS sequence"/>
</dbReference>
<protein>
    <submittedName>
        <fullName evidence="1">Uncharacterized protein</fullName>
    </submittedName>
</protein>
<accession>A0A841FZ65</accession>
<evidence type="ECO:0000313" key="2">
    <source>
        <dbReference type="Proteomes" id="UP000548476"/>
    </source>
</evidence>
<comment type="caution">
    <text evidence="1">The sequence shown here is derived from an EMBL/GenBank/DDBJ whole genome shotgun (WGS) entry which is preliminary data.</text>
</comment>
<proteinExistence type="predicted"/>
<organism evidence="1 2">
    <name type="scientific">Phytomonospora endophytica</name>
    <dbReference type="NCBI Taxonomy" id="714109"/>
    <lineage>
        <taxon>Bacteria</taxon>
        <taxon>Bacillati</taxon>
        <taxon>Actinomycetota</taxon>
        <taxon>Actinomycetes</taxon>
        <taxon>Micromonosporales</taxon>
        <taxon>Micromonosporaceae</taxon>
        <taxon>Phytomonospora</taxon>
    </lineage>
</organism>
<gene>
    <name evidence="1" type="ORF">HNR73_006533</name>
</gene>
<dbReference type="AlphaFoldDB" id="A0A841FZ65"/>
<reference evidence="1 2" key="1">
    <citation type="submission" date="2020-08" db="EMBL/GenBank/DDBJ databases">
        <title>Genomic Encyclopedia of Type Strains, Phase IV (KMG-IV): sequencing the most valuable type-strain genomes for metagenomic binning, comparative biology and taxonomic classification.</title>
        <authorList>
            <person name="Goeker M."/>
        </authorList>
    </citation>
    <scope>NUCLEOTIDE SEQUENCE [LARGE SCALE GENOMIC DNA]</scope>
    <source>
        <strain evidence="1 2">YIM 65646</strain>
    </source>
</reference>